<accession>A0A2T3KM60</accession>
<reference evidence="1 2" key="1">
    <citation type="submission" date="2018-01" db="EMBL/GenBank/DDBJ databases">
        <title>Whole genome sequencing of Histamine producing bacteria.</title>
        <authorList>
            <person name="Butler K."/>
        </authorList>
    </citation>
    <scope>NUCLEOTIDE SEQUENCE [LARGE SCALE GENOMIC DNA]</scope>
    <source>
        <strain evidence="1 2">FS-7.2</strain>
    </source>
</reference>
<protein>
    <submittedName>
        <fullName evidence="1">Uncharacterized protein</fullName>
    </submittedName>
</protein>
<organism evidence="1 2">
    <name type="scientific">Photobacterium kishitanii</name>
    <dbReference type="NCBI Taxonomy" id="318456"/>
    <lineage>
        <taxon>Bacteria</taxon>
        <taxon>Pseudomonadati</taxon>
        <taxon>Pseudomonadota</taxon>
        <taxon>Gammaproteobacteria</taxon>
        <taxon>Vibrionales</taxon>
        <taxon>Vibrionaceae</taxon>
        <taxon>Photobacterium</taxon>
    </lineage>
</organism>
<evidence type="ECO:0000313" key="2">
    <source>
        <dbReference type="Proteomes" id="UP000241426"/>
    </source>
</evidence>
<comment type="caution">
    <text evidence="1">The sequence shown here is derived from an EMBL/GenBank/DDBJ whole genome shotgun (WGS) entry which is preliminary data.</text>
</comment>
<sequence>MVLDINSFPVHFKIFFKADDLRTEDNKECVKAVCHSLAMSYCFDADKVYCDQFKNFLDTCESGNDYFVFFDHDNFLTGQVKAGESCHLGATSGH</sequence>
<evidence type="ECO:0000313" key="1">
    <source>
        <dbReference type="EMBL" id="PSV00730.1"/>
    </source>
</evidence>
<proteinExistence type="predicted"/>
<dbReference type="EMBL" id="PYNF01000003">
    <property type="protein sequence ID" value="PSV00730.1"/>
    <property type="molecule type" value="Genomic_DNA"/>
</dbReference>
<name>A0A2T3KM60_9GAMM</name>
<dbReference type="AlphaFoldDB" id="A0A2T3KM60"/>
<dbReference type="Proteomes" id="UP000241426">
    <property type="component" value="Unassembled WGS sequence"/>
</dbReference>
<gene>
    <name evidence="1" type="ORF">C9J27_06200</name>
</gene>